<evidence type="ECO:0000256" key="3">
    <source>
        <dbReference type="ARBA" id="ARBA00022679"/>
    </source>
</evidence>
<dbReference type="InterPro" id="IPR014721">
    <property type="entry name" value="Ribsml_uS5_D2-typ_fold_subgr"/>
</dbReference>
<dbReference type="UniPathway" id="UPA00057">
    <property type="reaction ID" value="UER00099"/>
</dbReference>
<keyword evidence="4" id="KW-0547">Nucleotide-binding</keyword>
<keyword evidence="10" id="KW-1185">Reference proteome</keyword>
<sequence length="412" mass="43262">MDKRWGMQMGKTVTRIRCQAQAAGKLYLAGEYAVVEPGHPAVVVAVNRMLTAEVTGCKGDEDTVNLSALVSDIDLQCGKIESVGRPQDSLQWHREHGIITPDSECAQNSYILAALQTVEELAVYKGVLVRPFDVSISSQLDADSCKKYGLGSSAAVTVATVRALLQFYGIELSPLATYKLAYLATGKAQSLGSGGDLAASLFGGCIRFCSPDRIWVRSLADQVPLAELVERPWPGLAINRLDAFGDDSALQLLVGWTGSPASTPSLVASVKAGSADGKRHDYEEFLSSSDVCVDALARALETGDIAAVNNQIVRARDLLSGLSQLTDTAIETDALRALVEIAAKYGGAAKSSGAGGGDCGIAIVAADHQAQAQSIEDAWAASGIEPLGLAVSNELVPVQPWSPTESQENEAA</sequence>
<comment type="pathway">
    <text evidence="1">Isoprenoid biosynthesis; isopentenyl diphosphate biosynthesis via mevalonate pathway; isopentenyl diphosphate from (R)-mevalonate: step 2/3.</text>
</comment>
<dbReference type="RefSeq" id="WP_211278681.1">
    <property type="nucleotide sequence ID" value="NZ_MWWS01000004.1"/>
</dbReference>
<dbReference type="InterPro" id="IPR036554">
    <property type="entry name" value="GHMP_kinase_C_sf"/>
</dbReference>
<evidence type="ECO:0000259" key="8">
    <source>
        <dbReference type="Pfam" id="PF08544"/>
    </source>
</evidence>
<dbReference type="AlphaFoldDB" id="A0A261EU91"/>
<keyword evidence="6" id="KW-0067">ATP-binding</keyword>
<dbReference type="EMBL" id="MWWS01000004">
    <property type="protein sequence ID" value="OZG50428.1"/>
    <property type="molecule type" value="Genomic_DNA"/>
</dbReference>
<protein>
    <recommendedName>
        <fullName evidence="2">phosphomevalonate kinase</fullName>
        <ecNumber evidence="2">2.7.4.2</ecNumber>
    </recommendedName>
</protein>
<dbReference type="Pfam" id="PF00288">
    <property type="entry name" value="GHMP_kinases_N"/>
    <property type="match status" value="1"/>
</dbReference>
<dbReference type="InterPro" id="IPR035102">
    <property type="entry name" value="Phosphomevalonate_kinase"/>
</dbReference>
<dbReference type="EC" id="2.7.4.2" evidence="2"/>
<dbReference type="PRINTS" id="PR00959">
    <property type="entry name" value="MEVGALKINASE"/>
</dbReference>
<dbReference type="NCBIfam" id="TIGR01220">
    <property type="entry name" value="Pmev_kin_Gr_pos"/>
    <property type="match status" value="1"/>
</dbReference>
<evidence type="ECO:0000259" key="7">
    <source>
        <dbReference type="Pfam" id="PF00288"/>
    </source>
</evidence>
<accession>A0A261EU91</accession>
<dbReference type="InterPro" id="IPR013750">
    <property type="entry name" value="GHMP_kinase_C_dom"/>
</dbReference>
<evidence type="ECO:0000256" key="5">
    <source>
        <dbReference type="ARBA" id="ARBA00022777"/>
    </source>
</evidence>
<dbReference type="GO" id="GO:0005524">
    <property type="term" value="F:ATP binding"/>
    <property type="evidence" value="ECO:0007669"/>
    <property type="project" value="UniProtKB-KW"/>
</dbReference>
<dbReference type="GO" id="GO:0019287">
    <property type="term" value="P:isopentenyl diphosphate biosynthetic process, mevalonate pathway"/>
    <property type="evidence" value="ECO:0007669"/>
    <property type="project" value="UniProtKB-UniPathway"/>
</dbReference>
<keyword evidence="3" id="KW-0808">Transferase</keyword>
<dbReference type="Gene3D" id="3.30.230.10">
    <property type="match status" value="1"/>
</dbReference>
<dbReference type="PANTHER" id="PTHR31814">
    <property type="match status" value="1"/>
</dbReference>
<dbReference type="PANTHER" id="PTHR31814:SF2">
    <property type="entry name" value="PHOSPHOMEVALONATE KINASE"/>
    <property type="match status" value="1"/>
</dbReference>
<dbReference type="SUPFAM" id="SSF54211">
    <property type="entry name" value="Ribosomal protein S5 domain 2-like"/>
    <property type="match status" value="1"/>
</dbReference>
<evidence type="ECO:0000256" key="4">
    <source>
        <dbReference type="ARBA" id="ARBA00022741"/>
    </source>
</evidence>
<dbReference type="SUPFAM" id="SSF55060">
    <property type="entry name" value="GHMP Kinase, C-terminal domain"/>
    <property type="match status" value="1"/>
</dbReference>
<dbReference type="Proteomes" id="UP000216004">
    <property type="component" value="Unassembled WGS sequence"/>
</dbReference>
<name>A0A261EU91_9BIFI</name>
<dbReference type="InterPro" id="IPR005917">
    <property type="entry name" value="Pmev_kinase_bact"/>
</dbReference>
<evidence type="ECO:0000313" key="10">
    <source>
        <dbReference type="Proteomes" id="UP000216004"/>
    </source>
</evidence>
<dbReference type="InterPro" id="IPR020568">
    <property type="entry name" value="Ribosomal_Su5_D2-typ_SF"/>
</dbReference>
<dbReference type="Gene3D" id="3.30.70.890">
    <property type="entry name" value="GHMP kinase, C-terminal domain"/>
    <property type="match status" value="1"/>
</dbReference>
<feature type="domain" description="GHMP kinase C-terminal" evidence="8">
    <location>
        <begin position="297"/>
        <end position="383"/>
    </location>
</feature>
<dbReference type="GO" id="GO:0004631">
    <property type="term" value="F:phosphomevalonate kinase activity"/>
    <property type="evidence" value="ECO:0007669"/>
    <property type="project" value="UniProtKB-EC"/>
</dbReference>
<feature type="domain" description="GHMP kinase N-terminal" evidence="7">
    <location>
        <begin position="110"/>
        <end position="204"/>
    </location>
</feature>
<evidence type="ECO:0000256" key="1">
    <source>
        <dbReference type="ARBA" id="ARBA00005017"/>
    </source>
</evidence>
<evidence type="ECO:0000256" key="6">
    <source>
        <dbReference type="ARBA" id="ARBA00022840"/>
    </source>
</evidence>
<evidence type="ECO:0000256" key="2">
    <source>
        <dbReference type="ARBA" id="ARBA00012958"/>
    </source>
</evidence>
<gene>
    <name evidence="9" type="ORF">BOCO_0945</name>
</gene>
<keyword evidence="5 9" id="KW-0418">Kinase</keyword>
<reference evidence="9 10" key="1">
    <citation type="journal article" date="2017" name="BMC Genomics">
        <title>Comparative genomic and phylogenomic analyses of the Bifidobacteriaceae family.</title>
        <authorList>
            <person name="Lugli G.A."/>
            <person name="Milani C."/>
            <person name="Turroni F."/>
            <person name="Duranti S."/>
            <person name="Mancabelli L."/>
            <person name="Mangifesta M."/>
            <person name="Ferrario C."/>
            <person name="Modesto M."/>
            <person name="Mattarelli P."/>
            <person name="Jiri K."/>
            <person name="van Sinderen D."/>
            <person name="Ventura M."/>
        </authorList>
    </citation>
    <scope>NUCLEOTIDE SEQUENCE [LARGE SCALE GENOMIC DNA]</scope>
    <source>
        <strain evidence="9 10">DSM 22924</strain>
    </source>
</reference>
<comment type="caution">
    <text evidence="9">The sequence shown here is derived from an EMBL/GenBank/DDBJ whole genome shotgun (WGS) entry which is preliminary data.</text>
</comment>
<organism evidence="9 10">
    <name type="scientific">Bombiscardovia coagulans</name>
    <dbReference type="NCBI Taxonomy" id="686666"/>
    <lineage>
        <taxon>Bacteria</taxon>
        <taxon>Bacillati</taxon>
        <taxon>Actinomycetota</taxon>
        <taxon>Actinomycetes</taxon>
        <taxon>Bifidobacteriales</taxon>
        <taxon>Bifidobacteriaceae</taxon>
        <taxon>Bombiscardovia</taxon>
    </lineage>
</organism>
<proteinExistence type="predicted"/>
<evidence type="ECO:0000313" key="9">
    <source>
        <dbReference type="EMBL" id="OZG50428.1"/>
    </source>
</evidence>
<dbReference type="InterPro" id="IPR006204">
    <property type="entry name" value="GHMP_kinase_N_dom"/>
</dbReference>
<dbReference type="Pfam" id="PF08544">
    <property type="entry name" value="GHMP_kinases_C"/>
    <property type="match status" value="1"/>
</dbReference>